<sequence length="153" mass="16048">MVNLLNLTASAAAASVMILDHTKSLGLDLVNGGCQNYTTVQQFPVISTNANQKWNLNIVGANEFQIVSVPCGTTLSYAGSETGANSVRSQPVAIRGSQTIWTVVSVNNTDPNAGFRSGMALTAWANVSIGGTAAPLTLEPRVNADARQTFFFA</sequence>
<dbReference type="InterPro" id="IPR035992">
    <property type="entry name" value="Ricin_B-like_lectins"/>
</dbReference>
<evidence type="ECO:0008006" key="3">
    <source>
        <dbReference type="Google" id="ProtNLM"/>
    </source>
</evidence>
<keyword evidence="2" id="KW-1185">Reference proteome</keyword>
<evidence type="ECO:0000313" key="2">
    <source>
        <dbReference type="Proteomes" id="UP000297245"/>
    </source>
</evidence>
<name>A0A4S8MAL5_DENBC</name>
<dbReference type="EMBL" id="ML179119">
    <property type="protein sequence ID" value="THU99449.1"/>
    <property type="molecule type" value="Genomic_DNA"/>
</dbReference>
<protein>
    <recommendedName>
        <fullName evidence="3">Ricin B lectin domain-containing protein</fullName>
    </recommendedName>
</protein>
<accession>A0A4S8MAL5</accession>
<dbReference type="Gene3D" id="2.80.10.50">
    <property type="match status" value="1"/>
</dbReference>
<evidence type="ECO:0000313" key="1">
    <source>
        <dbReference type="EMBL" id="THU99449.1"/>
    </source>
</evidence>
<organism evidence="1 2">
    <name type="scientific">Dendrothele bispora (strain CBS 962.96)</name>
    <dbReference type="NCBI Taxonomy" id="1314807"/>
    <lineage>
        <taxon>Eukaryota</taxon>
        <taxon>Fungi</taxon>
        <taxon>Dikarya</taxon>
        <taxon>Basidiomycota</taxon>
        <taxon>Agaricomycotina</taxon>
        <taxon>Agaricomycetes</taxon>
        <taxon>Agaricomycetidae</taxon>
        <taxon>Agaricales</taxon>
        <taxon>Agaricales incertae sedis</taxon>
        <taxon>Dendrothele</taxon>
    </lineage>
</organism>
<gene>
    <name evidence="1" type="ORF">K435DRAFT_964408</name>
</gene>
<dbReference type="Proteomes" id="UP000297245">
    <property type="component" value="Unassembled WGS sequence"/>
</dbReference>
<dbReference type="SUPFAM" id="SSF50370">
    <property type="entry name" value="Ricin B-like lectins"/>
    <property type="match status" value="1"/>
</dbReference>
<dbReference type="OrthoDB" id="2995625at2759"/>
<dbReference type="AlphaFoldDB" id="A0A4S8MAL5"/>
<reference evidence="1 2" key="1">
    <citation type="journal article" date="2019" name="Nat. Ecol. Evol.">
        <title>Megaphylogeny resolves global patterns of mushroom evolution.</title>
        <authorList>
            <person name="Varga T."/>
            <person name="Krizsan K."/>
            <person name="Foldi C."/>
            <person name="Dima B."/>
            <person name="Sanchez-Garcia M."/>
            <person name="Sanchez-Ramirez S."/>
            <person name="Szollosi G.J."/>
            <person name="Szarkandi J.G."/>
            <person name="Papp V."/>
            <person name="Albert L."/>
            <person name="Andreopoulos W."/>
            <person name="Angelini C."/>
            <person name="Antonin V."/>
            <person name="Barry K.W."/>
            <person name="Bougher N.L."/>
            <person name="Buchanan P."/>
            <person name="Buyck B."/>
            <person name="Bense V."/>
            <person name="Catcheside P."/>
            <person name="Chovatia M."/>
            <person name="Cooper J."/>
            <person name="Damon W."/>
            <person name="Desjardin D."/>
            <person name="Finy P."/>
            <person name="Geml J."/>
            <person name="Haridas S."/>
            <person name="Hughes K."/>
            <person name="Justo A."/>
            <person name="Karasinski D."/>
            <person name="Kautmanova I."/>
            <person name="Kiss B."/>
            <person name="Kocsube S."/>
            <person name="Kotiranta H."/>
            <person name="LaButti K.M."/>
            <person name="Lechner B.E."/>
            <person name="Liimatainen K."/>
            <person name="Lipzen A."/>
            <person name="Lukacs Z."/>
            <person name="Mihaltcheva S."/>
            <person name="Morgado L.N."/>
            <person name="Niskanen T."/>
            <person name="Noordeloos M.E."/>
            <person name="Ohm R.A."/>
            <person name="Ortiz-Santana B."/>
            <person name="Ovrebo C."/>
            <person name="Racz N."/>
            <person name="Riley R."/>
            <person name="Savchenko A."/>
            <person name="Shiryaev A."/>
            <person name="Soop K."/>
            <person name="Spirin V."/>
            <person name="Szebenyi C."/>
            <person name="Tomsovsky M."/>
            <person name="Tulloss R.E."/>
            <person name="Uehling J."/>
            <person name="Grigoriev I.V."/>
            <person name="Vagvolgyi C."/>
            <person name="Papp T."/>
            <person name="Martin F.M."/>
            <person name="Miettinen O."/>
            <person name="Hibbett D.S."/>
            <person name="Nagy L.G."/>
        </authorList>
    </citation>
    <scope>NUCLEOTIDE SEQUENCE [LARGE SCALE GENOMIC DNA]</scope>
    <source>
        <strain evidence="1 2">CBS 962.96</strain>
    </source>
</reference>
<proteinExistence type="predicted"/>